<evidence type="ECO:0000256" key="7">
    <source>
        <dbReference type="SAM" id="MobiDB-lite"/>
    </source>
</evidence>
<dbReference type="AlphaFoldDB" id="A0A087CDH9"/>
<proteinExistence type="predicted"/>
<dbReference type="STRING" id="218140.BPSY_1737"/>
<dbReference type="PROSITE" id="PS00211">
    <property type="entry name" value="ABC_TRANSPORTER_1"/>
    <property type="match status" value="1"/>
</dbReference>
<evidence type="ECO:0000313" key="10">
    <source>
        <dbReference type="Proteomes" id="UP000029050"/>
    </source>
</evidence>
<dbReference type="PROSITE" id="PS50893">
    <property type="entry name" value="ABC_TRANSPORTER_2"/>
    <property type="match status" value="1"/>
</dbReference>
<sequence>MTTHPVCEEDGSCGATKDPGPSTMPPARHASGAEGKTVLEMSGIAKIFGERTVLNDVSLTVRGQDKVVLIGRSGCGKSTLLRLAAELLIPSSGTVRRAEDAAFVFQDARLVPWLRIWQNVTFGCHASASERRERTREALRSVGLPGRENDWPAHLSGGQQQRVALARALVRHPRLLLLDEPFGALDALTRADMQDLLLELQQRHHYAMLLVTHDIEEAIILGDTVLTLRDGHITDRIDCTGVQHDSLMHLELRELLKHTLQ</sequence>
<dbReference type="GeneID" id="98300931"/>
<feature type="region of interest" description="Disordered" evidence="7">
    <location>
        <begin position="1"/>
        <end position="32"/>
    </location>
</feature>
<dbReference type="Pfam" id="PF00005">
    <property type="entry name" value="ABC_tran"/>
    <property type="match status" value="1"/>
</dbReference>
<dbReference type="EMBL" id="JGZI01000010">
    <property type="protein sequence ID" value="KFI81329.1"/>
    <property type="molecule type" value="Genomic_DNA"/>
</dbReference>
<reference evidence="9 10" key="1">
    <citation type="submission" date="2014-03" db="EMBL/GenBank/DDBJ databases">
        <title>Genomics of Bifidobacteria.</title>
        <authorList>
            <person name="Ventura M."/>
            <person name="Milani C."/>
            <person name="Lugli G.A."/>
        </authorList>
    </citation>
    <scope>NUCLEOTIDE SEQUENCE [LARGE SCALE GENOMIC DNA]</scope>
    <source>
        <strain evidence="9 10">LMG 21775</strain>
    </source>
</reference>
<organism evidence="9 10">
    <name type="scientific">Bifidobacterium psychraerophilum</name>
    <dbReference type="NCBI Taxonomy" id="218140"/>
    <lineage>
        <taxon>Bacteria</taxon>
        <taxon>Bacillati</taxon>
        <taxon>Actinomycetota</taxon>
        <taxon>Actinomycetes</taxon>
        <taxon>Bifidobacteriales</taxon>
        <taxon>Bifidobacteriaceae</taxon>
        <taxon>Bifidobacterium</taxon>
    </lineage>
</organism>
<evidence type="ECO:0000313" key="9">
    <source>
        <dbReference type="EMBL" id="KFI81329.1"/>
    </source>
</evidence>
<evidence type="ECO:0000256" key="4">
    <source>
        <dbReference type="ARBA" id="ARBA00022840"/>
    </source>
</evidence>
<keyword evidence="3" id="KW-0547">Nucleotide-binding</keyword>
<dbReference type="InterPro" id="IPR003439">
    <property type="entry name" value="ABC_transporter-like_ATP-bd"/>
</dbReference>
<dbReference type="EC" id="3.6.3.36" evidence="9"/>
<dbReference type="eggNOG" id="COG1116">
    <property type="taxonomic scope" value="Bacteria"/>
</dbReference>
<dbReference type="InterPro" id="IPR027417">
    <property type="entry name" value="P-loop_NTPase"/>
</dbReference>
<evidence type="ECO:0000256" key="3">
    <source>
        <dbReference type="ARBA" id="ARBA00022741"/>
    </source>
</evidence>
<dbReference type="InterPro" id="IPR050166">
    <property type="entry name" value="ABC_transporter_ATP-bind"/>
</dbReference>
<dbReference type="PANTHER" id="PTHR42788">
    <property type="entry name" value="TAURINE IMPORT ATP-BINDING PROTEIN-RELATED"/>
    <property type="match status" value="1"/>
</dbReference>
<protein>
    <submittedName>
        <fullName evidence="9">Aliphatic sulfonates atp-binding abc transporterprotein</fullName>
        <ecNumber evidence="9">3.6.3.36</ecNumber>
    </submittedName>
</protein>
<dbReference type="GO" id="GO:0005524">
    <property type="term" value="F:ATP binding"/>
    <property type="evidence" value="ECO:0007669"/>
    <property type="project" value="UniProtKB-KW"/>
</dbReference>
<dbReference type="Proteomes" id="UP000029050">
    <property type="component" value="Unassembled WGS sequence"/>
</dbReference>
<dbReference type="InterPro" id="IPR017871">
    <property type="entry name" value="ABC_transporter-like_CS"/>
</dbReference>
<keyword evidence="6" id="KW-0472">Membrane</keyword>
<dbReference type="SMART" id="SM00382">
    <property type="entry name" value="AAA"/>
    <property type="match status" value="1"/>
</dbReference>
<keyword evidence="2" id="KW-1003">Cell membrane</keyword>
<name>A0A087CDH9_9BIFI</name>
<evidence type="ECO:0000256" key="1">
    <source>
        <dbReference type="ARBA" id="ARBA00022448"/>
    </source>
</evidence>
<keyword evidence="4 9" id="KW-0067">ATP-binding</keyword>
<dbReference type="GO" id="GO:0016887">
    <property type="term" value="F:ATP hydrolysis activity"/>
    <property type="evidence" value="ECO:0007669"/>
    <property type="project" value="InterPro"/>
</dbReference>
<keyword evidence="5" id="KW-1278">Translocase</keyword>
<dbReference type="PANTHER" id="PTHR42788:SF17">
    <property type="entry name" value="ALIPHATIC SULFONATES IMPORT ATP-BINDING PROTEIN SSUB"/>
    <property type="match status" value="1"/>
</dbReference>
<feature type="domain" description="ABC transporter" evidence="8">
    <location>
        <begin position="39"/>
        <end position="255"/>
    </location>
</feature>
<dbReference type="SUPFAM" id="SSF52540">
    <property type="entry name" value="P-loop containing nucleoside triphosphate hydrolases"/>
    <property type="match status" value="1"/>
</dbReference>
<evidence type="ECO:0000256" key="5">
    <source>
        <dbReference type="ARBA" id="ARBA00022967"/>
    </source>
</evidence>
<gene>
    <name evidence="9" type="ORF">BPSY_1737</name>
</gene>
<evidence type="ECO:0000256" key="6">
    <source>
        <dbReference type="ARBA" id="ARBA00023136"/>
    </source>
</evidence>
<evidence type="ECO:0000259" key="8">
    <source>
        <dbReference type="PROSITE" id="PS50893"/>
    </source>
</evidence>
<evidence type="ECO:0000256" key="2">
    <source>
        <dbReference type="ARBA" id="ARBA00022475"/>
    </source>
</evidence>
<keyword evidence="1" id="KW-0813">Transport</keyword>
<dbReference type="Gene3D" id="3.40.50.300">
    <property type="entry name" value="P-loop containing nucleotide triphosphate hydrolases"/>
    <property type="match status" value="1"/>
</dbReference>
<dbReference type="InterPro" id="IPR003593">
    <property type="entry name" value="AAA+_ATPase"/>
</dbReference>
<comment type="caution">
    <text evidence="9">The sequence shown here is derived from an EMBL/GenBank/DDBJ whole genome shotgun (WGS) entry which is preliminary data.</text>
</comment>
<accession>A0A087CDH9</accession>
<keyword evidence="10" id="KW-1185">Reference proteome</keyword>
<dbReference type="OrthoDB" id="8773773at2"/>
<dbReference type="RefSeq" id="WP_081884366.1">
    <property type="nucleotide sequence ID" value="NZ_JGZI01000010.1"/>
</dbReference>
<keyword evidence="9" id="KW-0378">Hydrolase</keyword>